<dbReference type="EMBL" id="VSRR010104726">
    <property type="protein sequence ID" value="MPC96119.1"/>
    <property type="molecule type" value="Genomic_DNA"/>
</dbReference>
<keyword evidence="2" id="KW-1185">Reference proteome</keyword>
<proteinExistence type="predicted"/>
<comment type="caution">
    <text evidence="1">The sequence shown here is derived from an EMBL/GenBank/DDBJ whole genome shotgun (WGS) entry which is preliminary data.</text>
</comment>
<dbReference type="Proteomes" id="UP000324222">
    <property type="component" value="Unassembled WGS sequence"/>
</dbReference>
<organism evidence="1 2">
    <name type="scientific">Portunus trituberculatus</name>
    <name type="common">Swimming crab</name>
    <name type="synonym">Neptunus trituberculatus</name>
    <dbReference type="NCBI Taxonomy" id="210409"/>
    <lineage>
        <taxon>Eukaryota</taxon>
        <taxon>Metazoa</taxon>
        <taxon>Ecdysozoa</taxon>
        <taxon>Arthropoda</taxon>
        <taxon>Crustacea</taxon>
        <taxon>Multicrustacea</taxon>
        <taxon>Malacostraca</taxon>
        <taxon>Eumalacostraca</taxon>
        <taxon>Eucarida</taxon>
        <taxon>Decapoda</taxon>
        <taxon>Pleocyemata</taxon>
        <taxon>Brachyura</taxon>
        <taxon>Eubrachyura</taxon>
        <taxon>Portunoidea</taxon>
        <taxon>Portunidae</taxon>
        <taxon>Portuninae</taxon>
        <taxon>Portunus</taxon>
    </lineage>
</organism>
<name>A0A5B7JMR5_PORTR</name>
<sequence>MSLCSNSLNSLMSVSRPFLFRQHVGTDLDQRDESNHTIPRTHHCGCHQRTAEPRLHPARHVPPGRGILHLAGTRTYAHFLLAKLTLPEANGQRGGVSCLRVGLLQWF</sequence>
<evidence type="ECO:0000313" key="2">
    <source>
        <dbReference type="Proteomes" id="UP000324222"/>
    </source>
</evidence>
<protein>
    <submittedName>
        <fullName evidence="1">Uncharacterized protein</fullName>
    </submittedName>
</protein>
<evidence type="ECO:0000313" key="1">
    <source>
        <dbReference type="EMBL" id="MPC96119.1"/>
    </source>
</evidence>
<accession>A0A5B7JMR5</accession>
<reference evidence="1 2" key="1">
    <citation type="submission" date="2019-05" db="EMBL/GenBank/DDBJ databases">
        <title>Another draft genome of Portunus trituberculatus and its Hox gene families provides insights of decapod evolution.</title>
        <authorList>
            <person name="Jeong J.-H."/>
            <person name="Song I."/>
            <person name="Kim S."/>
            <person name="Choi T."/>
            <person name="Kim D."/>
            <person name="Ryu S."/>
            <person name="Kim W."/>
        </authorList>
    </citation>
    <scope>NUCLEOTIDE SEQUENCE [LARGE SCALE GENOMIC DNA]</scope>
    <source>
        <tissue evidence="1">Muscle</tissue>
    </source>
</reference>
<dbReference type="AlphaFoldDB" id="A0A5B7JMR5"/>
<gene>
    <name evidence="1" type="ORF">E2C01_091360</name>
</gene>